<accession>A0AAV6HNW4</accession>
<feature type="compositionally biased region" description="Basic residues" evidence="2">
    <location>
        <begin position="1143"/>
        <end position="1155"/>
    </location>
</feature>
<sequence length="1254" mass="141143">MGEVTKLLYVVVVDDGEKREKGKESFRYTRPVLQSALQLMGCKARHAFKVVLAIQIFSLFNVRVISRRVFELMKTEFSVDAWVSTGVEILELDASKGQSQKENGLCNSGCAEKIDEGKHVVPEKDGKSKSKPFVSYHRRTTVVVRRKTFLDVVCDALAEYKHVGPNQRADLLLACRIRERKESVTVLLCGTSGCGKSTLSALLASRLGITTVISTDSIRHMMRSFVDEKQNPLLWASTYHAGECLDPEAVAAAKTKRKAKKLAGVSKLLPKEDVSDGSKVGKSDSRTPEMGPRSSELISPRQMAIEGFKAQSEMVIDSLDRLISSWEERKESVVVEGVHLSLNFVMGLMKKHPSIIPFMIYISNEDKHLERFAVRAKYMTLDPAKNKYVKYIRNIRAIQEYLCNRADKHLVPKINNTNVDKSVAAIHATVFSCLRRRDGGEQIYDPATNTVPVVQEEYTNQCAANSLSSKGMLQLIQRKGSTRRLMALLNIDGSVAKAWPIDRNGKPILSKSTEKGTGTQMYGPLKIAKSEPINLQFGHFGISAWWPGDSCGTSHASSVDGSRGELKEEHSVHGSDDEEVDDPPEVDSDDDLSDDGRKEIPEEMEGSVDEGSTQSDEEYDDLAMQDFQENGYWCDDEEFKDKEVVPTSGEEPTYEVPSIFKDNHRKSLDFLRTKGELLSELPCSYSFLARENNEKRVPCFGNVKLRKRSQSIPAFGKHGSVTKDAILSGTPRRWKIYGEIYKGKLTLMKGIDSSAEYFSIKLNHDGNIVREDMIEYYVGGTVSFIDYCDNDRISRTELHAMCKEVGYVEELDLFYKVCGLDEKWFCKKIQTDSDVTSMVESLQNDLVEVYIEDSNLESPAIVEQTANVDVEDGLLDIDISNWEWDGGVFLQDTHTVVDLATHIPSTTPNPPPANEPPPTTKRRQARRRKVYHDSDSETDNEVFIDSDYDLSEDDDALFAENVDEDVEWCGARKKERDRTKILHSCLSETESEEGDSSDGFLSFDSSSDEDREDRPKYRKYRPVIGKGLINAIRDLLPCVEHRHCVRHLHSNMKRAGYTGEAVKDRLWNLARATYMGRRWELTGIPCAHALCVLRESNKKPEDIVHKYYKKQTYINTYKHVIYPMNGMDMWEQTSKPPIQPPHYTRKGGRPKKCRRRDADEPPAPSDGTKKMRRNLKKLSCRRCGGKGHNVRTCPSTAPRSTEMQCSQPQSQPMFTMPSQASQPTLATLRIPKAPSRRGGIATRGGAARRGGAAI</sequence>
<gene>
    <name evidence="4" type="ORF">RHGRI_036554</name>
</gene>
<feature type="compositionally biased region" description="Basic residues" evidence="2">
    <location>
        <begin position="920"/>
        <end position="930"/>
    </location>
</feature>
<evidence type="ECO:0000256" key="1">
    <source>
        <dbReference type="PROSITE-ProRule" id="PRU00047"/>
    </source>
</evidence>
<dbReference type="SMART" id="SM00575">
    <property type="entry name" value="ZnF_PMZ"/>
    <property type="match status" value="1"/>
</dbReference>
<feature type="compositionally biased region" description="Acidic residues" evidence="2">
    <location>
        <begin position="936"/>
        <end position="945"/>
    </location>
</feature>
<reference evidence="4 5" key="1">
    <citation type="submission" date="2020-08" db="EMBL/GenBank/DDBJ databases">
        <title>Plant Genome Project.</title>
        <authorList>
            <person name="Zhang R.-G."/>
        </authorList>
    </citation>
    <scope>NUCLEOTIDE SEQUENCE [LARGE SCALE GENOMIC DNA]</scope>
    <source>
        <strain evidence="4">WSP0</strain>
        <tissue evidence="4">Leaf</tissue>
    </source>
</reference>
<feature type="region of interest" description="Disordered" evidence="2">
    <location>
        <begin position="272"/>
        <end position="296"/>
    </location>
</feature>
<dbReference type="Pfam" id="PF13671">
    <property type="entry name" value="AAA_33"/>
    <property type="match status" value="1"/>
</dbReference>
<dbReference type="PROSITE" id="PS50158">
    <property type="entry name" value="ZF_CCHC"/>
    <property type="match status" value="1"/>
</dbReference>
<dbReference type="AlphaFoldDB" id="A0AAV6HNW4"/>
<feature type="compositionally biased region" description="Acidic residues" evidence="2">
    <location>
        <begin position="576"/>
        <end position="593"/>
    </location>
</feature>
<dbReference type="GO" id="GO:0008270">
    <property type="term" value="F:zinc ion binding"/>
    <property type="evidence" value="ECO:0007669"/>
    <property type="project" value="UniProtKB-KW"/>
</dbReference>
<feature type="compositionally biased region" description="Low complexity" evidence="2">
    <location>
        <begin position="1236"/>
        <end position="1254"/>
    </location>
</feature>
<evidence type="ECO:0000313" key="5">
    <source>
        <dbReference type="Proteomes" id="UP000823749"/>
    </source>
</evidence>
<name>A0AAV6HNW4_9ERIC</name>
<dbReference type="SUPFAM" id="SSF52540">
    <property type="entry name" value="P-loop containing nucleoside triphosphate hydrolases"/>
    <property type="match status" value="1"/>
</dbReference>
<feature type="domain" description="CCHC-type" evidence="3">
    <location>
        <begin position="1180"/>
        <end position="1195"/>
    </location>
</feature>
<feature type="region of interest" description="Disordered" evidence="2">
    <location>
        <begin position="1232"/>
        <end position="1254"/>
    </location>
</feature>
<dbReference type="InterPro" id="IPR006564">
    <property type="entry name" value="Znf_PMZ"/>
</dbReference>
<organism evidence="4 5">
    <name type="scientific">Rhododendron griersonianum</name>
    <dbReference type="NCBI Taxonomy" id="479676"/>
    <lineage>
        <taxon>Eukaryota</taxon>
        <taxon>Viridiplantae</taxon>
        <taxon>Streptophyta</taxon>
        <taxon>Embryophyta</taxon>
        <taxon>Tracheophyta</taxon>
        <taxon>Spermatophyta</taxon>
        <taxon>Magnoliopsida</taxon>
        <taxon>eudicotyledons</taxon>
        <taxon>Gunneridae</taxon>
        <taxon>Pentapetalae</taxon>
        <taxon>asterids</taxon>
        <taxon>Ericales</taxon>
        <taxon>Ericaceae</taxon>
        <taxon>Ericoideae</taxon>
        <taxon>Rhodoreae</taxon>
        <taxon>Rhododendron</taxon>
    </lineage>
</organism>
<dbReference type="PANTHER" id="PTHR33477">
    <property type="entry name" value="P-LOOP NTPASE DOMAIN-CONTAINING PROTEIN LPA1 HOMOLOG 1"/>
    <property type="match status" value="1"/>
</dbReference>
<dbReference type="Gene3D" id="3.40.50.300">
    <property type="entry name" value="P-loop containing nucleotide triphosphate hydrolases"/>
    <property type="match status" value="1"/>
</dbReference>
<dbReference type="InterPro" id="IPR058594">
    <property type="entry name" value="PB1-like_dom_pln"/>
</dbReference>
<dbReference type="GO" id="GO:0003676">
    <property type="term" value="F:nucleic acid binding"/>
    <property type="evidence" value="ECO:0007669"/>
    <property type="project" value="InterPro"/>
</dbReference>
<evidence type="ECO:0000259" key="3">
    <source>
        <dbReference type="PROSITE" id="PS50158"/>
    </source>
</evidence>
<feature type="compositionally biased region" description="Polar residues" evidence="2">
    <location>
        <begin position="1192"/>
        <end position="1217"/>
    </location>
</feature>
<keyword evidence="1" id="KW-0862">Zinc</keyword>
<keyword evidence="5" id="KW-1185">Reference proteome</keyword>
<dbReference type="PANTHER" id="PTHR33477:SF3">
    <property type="entry name" value="P-LOOP NTPASE DOMAIN-CONTAINING PROTEIN LPA1 HOMOLOG 1"/>
    <property type="match status" value="1"/>
</dbReference>
<protein>
    <recommendedName>
        <fullName evidence="3">CCHC-type domain-containing protein</fullName>
    </recommendedName>
</protein>
<feature type="region of interest" description="Disordered" evidence="2">
    <location>
        <begin position="551"/>
        <end position="616"/>
    </location>
</feature>
<feature type="region of interest" description="Disordered" evidence="2">
    <location>
        <begin position="987"/>
        <end position="1017"/>
    </location>
</feature>
<keyword evidence="1" id="KW-0863">Zinc-finger</keyword>
<dbReference type="InterPro" id="IPR001878">
    <property type="entry name" value="Znf_CCHC"/>
</dbReference>
<feature type="compositionally biased region" description="Basic and acidic residues" evidence="2">
    <location>
        <begin position="562"/>
        <end position="575"/>
    </location>
</feature>
<dbReference type="Pfam" id="PF26130">
    <property type="entry name" value="PB1-like"/>
    <property type="match status" value="1"/>
</dbReference>
<evidence type="ECO:0000313" key="4">
    <source>
        <dbReference type="EMBL" id="KAG5515548.1"/>
    </source>
</evidence>
<feature type="compositionally biased region" description="Basic and acidic residues" evidence="2">
    <location>
        <begin position="272"/>
        <end position="287"/>
    </location>
</feature>
<keyword evidence="1" id="KW-0479">Metal-binding</keyword>
<feature type="region of interest" description="Disordered" evidence="2">
    <location>
        <begin position="1187"/>
        <end position="1217"/>
    </location>
</feature>
<evidence type="ECO:0000256" key="2">
    <source>
        <dbReference type="SAM" id="MobiDB-lite"/>
    </source>
</evidence>
<dbReference type="EMBL" id="JACTNZ010000013">
    <property type="protein sequence ID" value="KAG5515548.1"/>
    <property type="molecule type" value="Genomic_DNA"/>
</dbReference>
<feature type="region of interest" description="Disordered" evidence="2">
    <location>
        <begin position="901"/>
        <end position="945"/>
    </location>
</feature>
<dbReference type="InterPro" id="IPR027417">
    <property type="entry name" value="P-loop_NTPase"/>
</dbReference>
<comment type="caution">
    <text evidence="4">The sequence shown here is derived from an EMBL/GenBank/DDBJ whole genome shotgun (WGS) entry which is preliminary data.</text>
</comment>
<feature type="region of interest" description="Disordered" evidence="2">
    <location>
        <begin position="1132"/>
        <end position="1174"/>
    </location>
</feature>
<proteinExistence type="predicted"/>
<feature type="compositionally biased region" description="Pro residues" evidence="2">
    <location>
        <begin position="907"/>
        <end position="919"/>
    </location>
</feature>
<dbReference type="Proteomes" id="UP000823749">
    <property type="component" value="Chromosome 13"/>
</dbReference>
<feature type="compositionally biased region" description="Polar residues" evidence="2">
    <location>
        <begin position="551"/>
        <end position="560"/>
    </location>
</feature>